<sequence length="37" mass="4486">MADRFGREHHFRLSPRRDLIDTSLSNEFRPHHPTIEN</sequence>
<accession>Q7UQ23</accession>
<dbReference type="KEGG" id="rba:RB6567"/>
<dbReference type="AlphaFoldDB" id="Q7UQ23"/>
<evidence type="ECO:0000313" key="2">
    <source>
        <dbReference type="Proteomes" id="UP000001025"/>
    </source>
</evidence>
<organism evidence="1 2">
    <name type="scientific">Rhodopirellula baltica (strain DSM 10527 / NCIMB 13988 / SH1)</name>
    <dbReference type="NCBI Taxonomy" id="243090"/>
    <lineage>
        <taxon>Bacteria</taxon>
        <taxon>Pseudomonadati</taxon>
        <taxon>Planctomycetota</taxon>
        <taxon>Planctomycetia</taxon>
        <taxon>Pirellulales</taxon>
        <taxon>Pirellulaceae</taxon>
        <taxon>Rhodopirellula</taxon>
    </lineage>
</organism>
<protein>
    <submittedName>
        <fullName evidence="1">Uncharacterized protein</fullName>
    </submittedName>
</protein>
<dbReference type="STRING" id="243090.RB6567"/>
<dbReference type="HOGENOM" id="CLU_3347882_0_0_0"/>
<dbReference type="EnsemblBacteria" id="CAD74883">
    <property type="protein sequence ID" value="CAD74883"/>
    <property type="gene ID" value="RB6567"/>
</dbReference>
<dbReference type="EMBL" id="BX294144">
    <property type="protein sequence ID" value="CAD74883.1"/>
    <property type="molecule type" value="Genomic_DNA"/>
</dbReference>
<dbReference type="Proteomes" id="UP000001025">
    <property type="component" value="Chromosome"/>
</dbReference>
<gene>
    <name evidence="1" type="ordered locus">RB6567</name>
</gene>
<reference evidence="1 2" key="1">
    <citation type="journal article" date="2003" name="Proc. Natl. Acad. Sci. U.S.A.">
        <title>Complete genome sequence of the marine planctomycete Pirellula sp. strain 1.</title>
        <authorList>
            <person name="Gloeckner F.O."/>
            <person name="Kube M."/>
            <person name="Bauer M."/>
            <person name="Teeling H."/>
            <person name="Lombardot T."/>
            <person name="Ludwig W."/>
            <person name="Gade D."/>
            <person name="Beck A."/>
            <person name="Borzym K."/>
            <person name="Heitmann K."/>
            <person name="Rabus R."/>
            <person name="Schlesner H."/>
            <person name="Amann R."/>
            <person name="Reinhardt R."/>
        </authorList>
    </citation>
    <scope>NUCLEOTIDE SEQUENCE [LARGE SCALE GENOMIC DNA]</scope>
    <source>
        <strain evidence="2">DSM 10527 / NCIMB 13988 / SH1</strain>
    </source>
</reference>
<dbReference type="InParanoid" id="Q7UQ23"/>
<proteinExistence type="predicted"/>
<keyword evidence="2" id="KW-1185">Reference proteome</keyword>
<name>Q7UQ23_RHOBA</name>
<evidence type="ECO:0000313" key="1">
    <source>
        <dbReference type="EMBL" id="CAD74883.1"/>
    </source>
</evidence>